<organism evidence="1 2">
    <name type="scientific">Atribacter laminatus</name>
    <dbReference type="NCBI Taxonomy" id="2847778"/>
    <lineage>
        <taxon>Bacteria</taxon>
        <taxon>Pseudomonadati</taxon>
        <taxon>Atribacterota</taxon>
        <taxon>Atribacteria</taxon>
        <taxon>Atribacterales</taxon>
        <taxon>Atribacteraceae</taxon>
        <taxon>Atribacter</taxon>
    </lineage>
</organism>
<gene>
    <name evidence="1" type="ORF">RT761_02414</name>
</gene>
<accession>A0A7T1ANI5</accession>
<dbReference type="KEGG" id="alam:RT761_02414"/>
<keyword evidence="2" id="KW-1185">Reference proteome</keyword>
<proteinExistence type="predicted"/>
<reference evidence="1 2" key="1">
    <citation type="journal article" date="2021" name="Nat. Commun.">
        <title>Isolation of a member of the candidate phylum Atribacteria reveals a unique cell membrane structure.</title>
        <authorList>
            <person name="Taiki K."/>
            <person name="Nobu M.K."/>
            <person name="Kusada H."/>
            <person name="Meng X.-Y."/>
            <person name="Hosoki N."/>
            <person name="Uematsu K."/>
            <person name="Yoshioka H."/>
            <person name="Kamagata Y."/>
            <person name="Tamaki H."/>
        </authorList>
    </citation>
    <scope>NUCLEOTIDE SEQUENCE [LARGE SCALE GENOMIC DNA]</scope>
    <source>
        <strain evidence="1 2">RT761</strain>
    </source>
</reference>
<dbReference type="EMBL" id="CP065383">
    <property type="protein sequence ID" value="QPM69185.1"/>
    <property type="molecule type" value="Genomic_DNA"/>
</dbReference>
<sequence>MNFEEYLYTLNLKDLSELLLKSSQKDRFQYQQINNDLYLICGVKTQDCKMWKIFPEVNDEINLKALRSIALEAYRNGFLKPLLPETSEERAKMSKG</sequence>
<name>A0A7T1ANI5_ATRLM</name>
<evidence type="ECO:0000313" key="1">
    <source>
        <dbReference type="EMBL" id="QPM69185.1"/>
    </source>
</evidence>
<dbReference type="RefSeq" id="WP_218111666.1">
    <property type="nucleotide sequence ID" value="NZ_CP065383.1"/>
</dbReference>
<dbReference type="AlphaFoldDB" id="A0A7T1ANI5"/>
<protein>
    <submittedName>
        <fullName evidence="1">Uncharacterized protein</fullName>
    </submittedName>
</protein>
<evidence type="ECO:0000313" key="2">
    <source>
        <dbReference type="Proteomes" id="UP000594463"/>
    </source>
</evidence>
<dbReference type="Proteomes" id="UP000594463">
    <property type="component" value="Chromosome"/>
</dbReference>